<dbReference type="InterPro" id="IPR016047">
    <property type="entry name" value="M23ase_b-sheet_dom"/>
</dbReference>
<keyword evidence="1" id="KW-0929">Antimicrobial</keyword>
<keyword evidence="2" id="KW-0081">Bacteriolytic enzyme</keyword>
<dbReference type="Gene3D" id="2.70.70.10">
    <property type="entry name" value="Glucose Permease (Domain IIA)"/>
    <property type="match status" value="1"/>
</dbReference>
<dbReference type="GO" id="GO:0003824">
    <property type="term" value="F:catalytic activity"/>
    <property type="evidence" value="ECO:0007669"/>
    <property type="project" value="UniProtKB-KW"/>
</dbReference>
<sequence length="739" mass="80888">MPTVPTSFVPQVADTGASQIVPFEATPGQPMQNLAADQQVKMGAATTDAGNVMFRIGSVIQDKMNEAAAKDADTQMLSSAQELLRGKNGYLTTRGQDADTQFDQAEAALSDRAQSILDGLQNDTQKAMFRGAASRSLVAFKSQMSDHRNQEISKWKISSSIARQDKLVGMAINETASRGMMIRDNDGNMVPDGPFHLYSAAAMRELDERNALMGIPDNSELADLSRRELQTQIVDGVSKRLMSEGNYQAALDFVNQHMSVNNLDTKAGNELANRTTAARNEMVGKITAMRREKSSDELAQSIKETGWAISPSATNNFISPADALRIDRNAPGSLQYTVTPFSTIVAPADGTVIEETQDEKQGHTIVIKFEDGTIGRFSHMDGKNSVMTGQFIPQGNVIGVPGGRRDGNAFFGYLLEKNGKAIDPTSINALTKTDTMNRISTPQTIDNAITIAKNEISDPQLRDATITKLTRLYAVDDQVAREQLERVTSQAANELAATGSISTETAKILPLKVYRELTEKERNYSSPITLAALELSGGQPLDPEGKPFKNADGTVVTLKQYITDQYMVGNLSHSDFIDHMKRARSSAAEYGYADETALKTFMVNNGMGDILAKSGTNDAAAAQVLNFKTAVSEQIRKMRDSGIKIGPEQEQTAMKRVVADTAMLDINWGRDKERIYGTMTPEEQKRTYFVIGKDLVYTNQISEAERKNIIAGIEAQGDDVTERRIVEEWVEMGGLKRKK</sequence>
<organism evidence="4">
    <name type="scientific">uncultured Caudovirales phage</name>
    <dbReference type="NCBI Taxonomy" id="2100421"/>
    <lineage>
        <taxon>Viruses</taxon>
        <taxon>Duplodnaviria</taxon>
        <taxon>Heunggongvirae</taxon>
        <taxon>Uroviricota</taxon>
        <taxon>Caudoviricetes</taxon>
        <taxon>Peduoviridae</taxon>
        <taxon>Maltschvirus</taxon>
        <taxon>Maltschvirus maltsch</taxon>
    </lineage>
</organism>
<protein>
    <submittedName>
        <fullName evidence="4">Peptidase M23</fullName>
    </submittedName>
</protein>
<reference evidence="4" key="1">
    <citation type="submission" date="2020-04" db="EMBL/GenBank/DDBJ databases">
        <authorList>
            <person name="Chiriac C."/>
            <person name="Salcher M."/>
            <person name="Ghai R."/>
            <person name="Kavagutti S V."/>
        </authorList>
    </citation>
    <scope>NUCLEOTIDE SEQUENCE</scope>
</reference>
<feature type="domain" description="M23ase beta-sheet core" evidence="3">
    <location>
        <begin position="341"/>
        <end position="424"/>
    </location>
</feature>
<evidence type="ECO:0000256" key="2">
    <source>
        <dbReference type="ARBA" id="ARBA00022638"/>
    </source>
</evidence>
<accession>A0A6J5P697</accession>
<proteinExistence type="predicted"/>
<dbReference type="GO" id="GO:0042742">
    <property type="term" value="P:defense response to bacterium"/>
    <property type="evidence" value="ECO:0007669"/>
    <property type="project" value="UniProtKB-KW"/>
</dbReference>
<dbReference type="CDD" id="cd12797">
    <property type="entry name" value="M23_peptidase"/>
    <property type="match status" value="1"/>
</dbReference>
<name>A0A6J5P697_9CAUD</name>
<evidence type="ECO:0000313" key="4">
    <source>
        <dbReference type="EMBL" id="CAB4164961.1"/>
    </source>
</evidence>
<dbReference type="GO" id="GO:0031640">
    <property type="term" value="P:killing of cells of another organism"/>
    <property type="evidence" value="ECO:0007669"/>
    <property type="project" value="UniProtKB-KW"/>
</dbReference>
<dbReference type="Pfam" id="PF01551">
    <property type="entry name" value="Peptidase_M23"/>
    <property type="match status" value="1"/>
</dbReference>
<dbReference type="InterPro" id="IPR011055">
    <property type="entry name" value="Dup_hybrid_motif"/>
</dbReference>
<evidence type="ECO:0000256" key="1">
    <source>
        <dbReference type="ARBA" id="ARBA00022529"/>
    </source>
</evidence>
<gene>
    <name evidence="4" type="ORF">UFOVP824_13</name>
</gene>
<dbReference type="SUPFAM" id="SSF51261">
    <property type="entry name" value="Duplicated hybrid motif"/>
    <property type="match status" value="1"/>
</dbReference>
<evidence type="ECO:0000259" key="3">
    <source>
        <dbReference type="Pfam" id="PF01551"/>
    </source>
</evidence>
<dbReference type="EMBL" id="LR796777">
    <property type="protein sequence ID" value="CAB4164961.1"/>
    <property type="molecule type" value="Genomic_DNA"/>
</dbReference>